<dbReference type="Proteomes" id="UP000032809">
    <property type="component" value="Chromosome I"/>
</dbReference>
<feature type="binding site" evidence="12">
    <location>
        <position position="526"/>
    </location>
    <ligand>
        <name>ATP</name>
        <dbReference type="ChEBI" id="CHEBI:30616"/>
    </ligand>
</feature>
<dbReference type="Pfam" id="PF10458">
    <property type="entry name" value="Val_tRNA-synt_C"/>
    <property type="match status" value="1"/>
</dbReference>
<evidence type="ECO:0000256" key="4">
    <source>
        <dbReference type="ARBA" id="ARBA00022598"/>
    </source>
</evidence>
<dbReference type="STRING" id="1006576.DTL3_1705"/>
<feature type="domain" description="Valyl-tRNA synthetase tRNA-binding arm" evidence="15">
    <location>
        <begin position="810"/>
        <end position="872"/>
    </location>
</feature>
<dbReference type="InterPro" id="IPR019499">
    <property type="entry name" value="Val-tRNA_synth_tRNA-bd"/>
</dbReference>
<dbReference type="HOGENOM" id="CLU_001493_0_2_0"/>
<dbReference type="NCBIfam" id="NF004349">
    <property type="entry name" value="PRK05729.1"/>
    <property type="match status" value="1"/>
</dbReference>
<evidence type="ECO:0000256" key="9">
    <source>
        <dbReference type="ARBA" id="ARBA00023146"/>
    </source>
</evidence>
<accession>A0A0C7P0C2</accession>
<dbReference type="InterPro" id="IPR014729">
    <property type="entry name" value="Rossmann-like_a/b/a_fold"/>
</dbReference>
<dbReference type="InterPro" id="IPR001412">
    <property type="entry name" value="aa-tRNA-synth_I_CS"/>
</dbReference>
<comment type="function">
    <text evidence="12">Catalyzes the attachment of valine to tRNA(Val). As ValRS can inadvertently accommodate and process structurally similar amino acids such as threonine, to avoid such errors, it has a 'posttransfer' editing activity that hydrolyzes mischarged Thr-tRNA(Val) in a tRNA-dependent manner.</text>
</comment>
<feature type="short sequence motif" description="'KMSKS' region" evidence="12">
    <location>
        <begin position="523"/>
        <end position="527"/>
    </location>
</feature>
<dbReference type="HAMAP" id="MF_02004">
    <property type="entry name" value="Val_tRNA_synth_type1"/>
    <property type="match status" value="1"/>
</dbReference>
<protein>
    <recommendedName>
        <fullName evidence="12">Valine--tRNA ligase</fullName>
        <ecNumber evidence="12">6.1.1.9</ecNumber>
    </recommendedName>
    <alternativeName>
        <fullName evidence="12">Valyl-tRNA synthetase</fullName>
        <shortName evidence="12">ValRS</shortName>
    </alternativeName>
</protein>
<evidence type="ECO:0000256" key="1">
    <source>
        <dbReference type="ARBA" id="ARBA00004496"/>
    </source>
</evidence>
<dbReference type="Gene3D" id="3.90.740.10">
    <property type="entry name" value="Valyl/Leucyl/Isoleucyl-tRNA synthetase, editing domain"/>
    <property type="match status" value="1"/>
</dbReference>
<dbReference type="GO" id="GO:0006438">
    <property type="term" value="P:valyl-tRNA aminoacylation"/>
    <property type="evidence" value="ECO:0007669"/>
    <property type="project" value="UniProtKB-UniRule"/>
</dbReference>
<comment type="domain">
    <text evidence="12">The C-terminal coiled-coil domain is crucial for aminoacylation activity.</text>
</comment>
<dbReference type="CDD" id="cd07962">
    <property type="entry name" value="Anticodon_Ia_Val"/>
    <property type="match status" value="1"/>
</dbReference>
<dbReference type="InterPro" id="IPR013155">
    <property type="entry name" value="M/V/L/I-tRNA-synth_anticd-bd"/>
</dbReference>
<dbReference type="GO" id="GO:0002161">
    <property type="term" value="F:aminoacyl-tRNA deacylase activity"/>
    <property type="evidence" value="ECO:0007669"/>
    <property type="project" value="InterPro"/>
</dbReference>
<dbReference type="Pfam" id="PF00133">
    <property type="entry name" value="tRNA-synt_1"/>
    <property type="match status" value="1"/>
</dbReference>
<evidence type="ECO:0000259" key="15">
    <source>
        <dbReference type="Pfam" id="PF10458"/>
    </source>
</evidence>
<comment type="catalytic activity">
    <reaction evidence="10 12">
        <text>tRNA(Val) + L-valine + ATP = L-valyl-tRNA(Val) + AMP + diphosphate</text>
        <dbReference type="Rhea" id="RHEA:10704"/>
        <dbReference type="Rhea" id="RHEA-COMP:9672"/>
        <dbReference type="Rhea" id="RHEA-COMP:9708"/>
        <dbReference type="ChEBI" id="CHEBI:30616"/>
        <dbReference type="ChEBI" id="CHEBI:33019"/>
        <dbReference type="ChEBI" id="CHEBI:57762"/>
        <dbReference type="ChEBI" id="CHEBI:78442"/>
        <dbReference type="ChEBI" id="CHEBI:78537"/>
        <dbReference type="ChEBI" id="CHEBI:456215"/>
        <dbReference type="EC" id="6.1.1.9"/>
    </reaction>
</comment>
<dbReference type="AlphaFoldDB" id="A0A0C7P0C2"/>
<name>A0A0C7P0C2_DEFTU</name>
<evidence type="ECO:0000256" key="6">
    <source>
        <dbReference type="ARBA" id="ARBA00022840"/>
    </source>
</evidence>
<feature type="coiled-coil region" evidence="12">
    <location>
        <begin position="808"/>
        <end position="874"/>
    </location>
</feature>
<feature type="domain" description="Aminoacyl-tRNA synthetase class Ia" evidence="13">
    <location>
        <begin position="15"/>
        <end position="563"/>
    </location>
</feature>
<dbReference type="PATRIC" id="fig|1006576.9.peg.1702"/>
<dbReference type="Pfam" id="PF08264">
    <property type="entry name" value="Anticodon_1"/>
    <property type="match status" value="1"/>
</dbReference>
<dbReference type="FunFam" id="3.40.50.620:FF:000098">
    <property type="entry name" value="Valine--tRNA ligase"/>
    <property type="match status" value="1"/>
</dbReference>
<evidence type="ECO:0000256" key="7">
    <source>
        <dbReference type="ARBA" id="ARBA00022917"/>
    </source>
</evidence>
<dbReference type="FunFam" id="1.10.730.10:FF:000014">
    <property type="entry name" value="Valine--tRNA ligase"/>
    <property type="match status" value="1"/>
</dbReference>
<dbReference type="OrthoDB" id="9810365at2"/>
<keyword evidence="8 12" id="KW-0175">Coiled coil</keyword>
<dbReference type="Gene3D" id="3.40.50.620">
    <property type="entry name" value="HUPs"/>
    <property type="match status" value="2"/>
</dbReference>
<dbReference type="SUPFAM" id="SSF47323">
    <property type="entry name" value="Anticodon-binding domain of a subclass of class I aminoacyl-tRNA synthetases"/>
    <property type="match status" value="1"/>
</dbReference>
<evidence type="ECO:0000259" key="14">
    <source>
        <dbReference type="Pfam" id="PF08264"/>
    </source>
</evidence>
<comment type="domain">
    <text evidence="12">ValRS has two distinct active sites: one for aminoacylation and one for editing. The misactivated threonine is translocated from the active site to the editing site.</text>
</comment>
<dbReference type="EC" id="6.1.1.9" evidence="12"/>
<evidence type="ECO:0000256" key="3">
    <source>
        <dbReference type="ARBA" id="ARBA00022490"/>
    </source>
</evidence>
<dbReference type="PANTHER" id="PTHR11946">
    <property type="entry name" value="VALYL-TRNA SYNTHETASES"/>
    <property type="match status" value="1"/>
</dbReference>
<proteinExistence type="inferred from homology"/>
<dbReference type="InterPro" id="IPR002300">
    <property type="entry name" value="aa-tRNA-synth_Ia"/>
</dbReference>
<evidence type="ECO:0000256" key="12">
    <source>
        <dbReference type="HAMAP-Rule" id="MF_02004"/>
    </source>
</evidence>
<dbReference type="GO" id="GO:0005524">
    <property type="term" value="F:ATP binding"/>
    <property type="evidence" value="ECO:0007669"/>
    <property type="project" value="UniProtKB-UniRule"/>
</dbReference>
<dbReference type="SUPFAM" id="SSF46589">
    <property type="entry name" value="tRNA-binding arm"/>
    <property type="match status" value="1"/>
</dbReference>
<organism evidence="16 17">
    <name type="scientific">Defluviitoga tunisiensis</name>
    <dbReference type="NCBI Taxonomy" id="1006576"/>
    <lineage>
        <taxon>Bacteria</taxon>
        <taxon>Thermotogati</taxon>
        <taxon>Thermotogota</taxon>
        <taxon>Thermotogae</taxon>
        <taxon>Petrotogales</taxon>
        <taxon>Petrotogaceae</taxon>
        <taxon>Defluviitoga</taxon>
    </lineage>
</organism>
<feature type="short sequence motif" description="'HIGH' region" evidence="12">
    <location>
        <begin position="43"/>
        <end position="53"/>
    </location>
</feature>
<dbReference type="SUPFAM" id="SSF50677">
    <property type="entry name" value="ValRS/IleRS/LeuRS editing domain"/>
    <property type="match status" value="1"/>
</dbReference>
<keyword evidence="6 12" id="KW-0067">ATP-binding</keyword>
<keyword evidence="5 12" id="KW-0547">Nucleotide-binding</keyword>
<dbReference type="PROSITE" id="PS00178">
    <property type="entry name" value="AA_TRNA_LIGASE_I"/>
    <property type="match status" value="1"/>
</dbReference>
<evidence type="ECO:0000313" key="17">
    <source>
        <dbReference type="Proteomes" id="UP000032809"/>
    </source>
</evidence>
<keyword evidence="7 12" id="KW-0648">Protein biosynthesis</keyword>
<dbReference type="InterPro" id="IPR009080">
    <property type="entry name" value="tRNAsynth_Ia_anticodon-bd"/>
</dbReference>
<dbReference type="GO" id="GO:0004832">
    <property type="term" value="F:valine-tRNA ligase activity"/>
    <property type="evidence" value="ECO:0007669"/>
    <property type="project" value="UniProtKB-UniRule"/>
</dbReference>
<evidence type="ECO:0000256" key="5">
    <source>
        <dbReference type="ARBA" id="ARBA00022741"/>
    </source>
</evidence>
<evidence type="ECO:0000256" key="2">
    <source>
        <dbReference type="ARBA" id="ARBA00011245"/>
    </source>
</evidence>
<comment type="similarity">
    <text evidence="11 12">Belongs to the class-I aminoacyl-tRNA synthetase family. ValS type 1 subfamily.</text>
</comment>
<evidence type="ECO:0000313" key="16">
    <source>
        <dbReference type="EMBL" id="CEP78993.1"/>
    </source>
</evidence>
<dbReference type="PANTHER" id="PTHR11946:SF93">
    <property type="entry name" value="VALINE--TRNA LIGASE, CHLOROPLASTIC_MITOCHONDRIAL 2"/>
    <property type="match status" value="1"/>
</dbReference>
<dbReference type="GO" id="GO:0005829">
    <property type="term" value="C:cytosol"/>
    <property type="evidence" value="ECO:0007669"/>
    <property type="project" value="TreeGrafter"/>
</dbReference>
<dbReference type="FunFam" id="1.10.287.380:FF:000001">
    <property type="entry name" value="Valine--tRNA ligase"/>
    <property type="match status" value="1"/>
</dbReference>
<keyword evidence="3 12" id="KW-0963">Cytoplasm</keyword>
<comment type="subunit">
    <text evidence="2 12">Monomer.</text>
</comment>
<reference evidence="17" key="1">
    <citation type="submission" date="2014-11" db="EMBL/GenBank/DDBJ databases">
        <authorList>
            <person name="Wibberg D."/>
        </authorList>
    </citation>
    <scope>NUCLEOTIDE SEQUENCE [LARGE SCALE GENOMIC DNA]</scope>
    <source>
        <strain evidence="17">L3</strain>
    </source>
</reference>
<dbReference type="Gene3D" id="1.10.287.380">
    <property type="entry name" value="Valyl-tRNA synthetase, C-terminal domain"/>
    <property type="match status" value="1"/>
</dbReference>
<sequence>MDIGTRYEPHTLENKWYKTWEENHAFEPKKDGNGKFSIVIPPPNITGKLHMGHALNIVLQDIVVRYNRMKGVKTLWVPGEDHAGIATQHVVEQYLLKEEGKRKEDFDRDEFIEIVWDWANKYRNHIRDQIRTLGASVDWSRERFTLDEGLNKSVRNAFVSLYNDGLIYRGKYIVNWCPSCGTVLADDEVEHHEDKGKLWYIKYPLEGEDGFVVVATTRPETMLGDTALAVNPSDDRYKDIIGKTAILPLVGRKLPIIADPFVDPKFGTGVVKVTPAHDPNDYQMWARHNLDMIQVIDEHAKINENGGKYKGLDRYEARKRIIQDLKNEEFLVKEENYIHAVGHCYRCNDIVEPLLLDQWFVKTKPLAQKAIEVVENDNIKFYPERWKKTYLNWMYEIRDWCISRQLWWGHRIPVWYCQDCGHINVSVEDIEHCGNCGSKNIKQDEDVLDTWFSSALWPFSTLGWPDETEDLATFYPTDLLVTGFDIIFFWVARMVMFGVKFMGDVPFHDVYIHQLVRDKYGRKMSKSLGNGIDPTEMVAQYGTDPVRFTLAILAAQGRDLKLDIRFFDSYRKFANKIWNAARFVLLNIDDYSKLELNEGDLKIEDKWILTRLNSTIEEVEKYIDDYLFDQAAKLLYEFFWNELCDWYIEASKNRLKLEGKEKLIVQNVLVKVFDSSLRLLHPFMPYITEELWQKLPIDKDSELLITAKWPISDKNLNFEKETQDFIKIMDLVREIRNVKAEMNIPQVQEVTLNYKVMKSLEDWFEVNKELISNLGFVRNIIQIEKKPESSATVYVDENMEIYMPLGDLIDIEAERQRISKKLEKIKKDIELYEKKLSNKNFVEKADPEVVSETNEKLEESKKQYEKLYHLMKEIN</sequence>
<keyword evidence="17" id="KW-1185">Reference proteome</keyword>
<dbReference type="InterPro" id="IPR033705">
    <property type="entry name" value="Anticodon_Ia_Val"/>
</dbReference>
<dbReference type="InterPro" id="IPR037118">
    <property type="entry name" value="Val-tRNA_synth_C_sf"/>
</dbReference>
<dbReference type="InterPro" id="IPR002303">
    <property type="entry name" value="Valyl-tRNA_ligase"/>
</dbReference>
<feature type="domain" description="Methionyl/Valyl/Leucyl/Isoleucyl-tRNA synthetase anticodon-binding" evidence="14">
    <location>
        <begin position="605"/>
        <end position="750"/>
    </location>
</feature>
<evidence type="ECO:0000259" key="13">
    <source>
        <dbReference type="Pfam" id="PF00133"/>
    </source>
</evidence>
<dbReference type="FunFam" id="3.90.740.10:FF:000005">
    <property type="entry name" value="Valine--tRNA ligase, mitochondrial"/>
    <property type="match status" value="1"/>
</dbReference>
<gene>
    <name evidence="12 16" type="primary">valS</name>
    <name evidence="16" type="ORF">DTL3_1705</name>
</gene>
<dbReference type="Gene3D" id="1.10.730.10">
    <property type="entry name" value="Isoleucyl-tRNA Synthetase, Domain 1"/>
    <property type="match status" value="1"/>
</dbReference>
<evidence type="ECO:0000256" key="11">
    <source>
        <dbReference type="ARBA" id="ARBA00060830"/>
    </source>
</evidence>
<dbReference type="InterPro" id="IPR009008">
    <property type="entry name" value="Val/Leu/Ile-tRNA-synth_edit"/>
</dbReference>
<keyword evidence="9 12" id="KW-0030">Aminoacyl-tRNA synthetase</keyword>
<keyword evidence="4 12" id="KW-0436">Ligase</keyword>
<comment type="subcellular location">
    <subcellularLocation>
        <location evidence="1 12">Cytoplasm</location>
    </subcellularLocation>
</comment>
<dbReference type="NCBIfam" id="TIGR00422">
    <property type="entry name" value="valS"/>
    <property type="match status" value="1"/>
</dbReference>
<dbReference type="InterPro" id="IPR010978">
    <property type="entry name" value="tRNA-bd_arm"/>
</dbReference>
<dbReference type="EMBL" id="LN824141">
    <property type="protein sequence ID" value="CEP78993.1"/>
    <property type="molecule type" value="Genomic_DNA"/>
</dbReference>
<dbReference type="CDD" id="cd00817">
    <property type="entry name" value="ValRS_core"/>
    <property type="match status" value="1"/>
</dbReference>
<dbReference type="PRINTS" id="PR00986">
    <property type="entry name" value="TRNASYNTHVAL"/>
</dbReference>
<dbReference type="FunFam" id="3.40.50.620:FF:000032">
    <property type="entry name" value="Valine--tRNA ligase"/>
    <property type="match status" value="1"/>
</dbReference>
<dbReference type="KEGG" id="dtn:DTL3_1705"/>
<evidence type="ECO:0000256" key="8">
    <source>
        <dbReference type="ARBA" id="ARBA00023054"/>
    </source>
</evidence>
<dbReference type="SUPFAM" id="SSF52374">
    <property type="entry name" value="Nucleotidylyl transferase"/>
    <property type="match status" value="1"/>
</dbReference>
<evidence type="ECO:0000256" key="10">
    <source>
        <dbReference type="ARBA" id="ARBA00047552"/>
    </source>
</evidence>